<dbReference type="eggNOG" id="ENOG5033CY2">
    <property type="taxonomic scope" value="Bacteria"/>
</dbReference>
<comment type="subcellular location">
    <subcellularLocation>
        <location evidence="1">Membrane</location>
        <topology evidence="1">Multi-pass membrane protein</topology>
    </subcellularLocation>
</comment>
<comment type="caution">
    <text evidence="7">The sequence shown here is derived from an EMBL/GenBank/DDBJ whole genome shotgun (WGS) entry which is preliminary data.</text>
</comment>
<feature type="transmembrane region" description="Helical" evidence="5">
    <location>
        <begin position="92"/>
        <end position="111"/>
    </location>
</feature>
<dbReference type="STRING" id="1304284.L21TH_2024"/>
<evidence type="ECO:0000256" key="4">
    <source>
        <dbReference type="ARBA" id="ARBA00023136"/>
    </source>
</evidence>
<evidence type="ECO:0000313" key="7">
    <source>
        <dbReference type="EMBL" id="EOC99935.1"/>
    </source>
</evidence>
<evidence type="ECO:0000256" key="1">
    <source>
        <dbReference type="ARBA" id="ARBA00004141"/>
    </source>
</evidence>
<evidence type="ECO:0000256" key="3">
    <source>
        <dbReference type="ARBA" id="ARBA00022989"/>
    </source>
</evidence>
<proteinExistence type="predicted"/>
<keyword evidence="4 5" id="KW-0472">Membrane</keyword>
<evidence type="ECO:0000259" key="6">
    <source>
        <dbReference type="Pfam" id="PF04893"/>
    </source>
</evidence>
<dbReference type="InterPro" id="IPR006977">
    <property type="entry name" value="Yip1_dom"/>
</dbReference>
<dbReference type="GO" id="GO:0016020">
    <property type="term" value="C:membrane"/>
    <property type="evidence" value="ECO:0007669"/>
    <property type="project" value="UniProtKB-SubCell"/>
</dbReference>
<name>R1CML0_9FIRM</name>
<dbReference type="AlphaFoldDB" id="R1CML0"/>
<feature type="domain" description="Yip1" evidence="6">
    <location>
        <begin position="23"/>
        <end position="227"/>
    </location>
</feature>
<gene>
    <name evidence="7" type="ORF">L21TH_2024</name>
</gene>
<feature type="transmembrane region" description="Helical" evidence="5">
    <location>
        <begin position="178"/>
        <end position="205"/>
    </location>
</feature>
<feature type="transmembrane region" description="Helical" evidence="5">
    <location>
        <begin position="41"/>
        <end position="60"/>
    </location>
</feature>
<dbReference type="Pfam" id="PF04893">
    <property type="entry name" value="Yip1"/>
    <property type="match status" value="1"/>
</dbReference>
<keyword evidence="3 5" id="KW-1133">Transmembrane helix</keyword>
<dbReference type="OrthoDB" id="1953102at2"/>
<protein>
    <recommendedName>
        <fullName evidence="6">Yip1 domain-containing protein</fullName>
    </recommendedName>
</protein>
<feature type="transmembrane region" description="Helical" evidence="5">
    <location>
        <begin position="132"/>
        <end position="158"/>
    </location>
</feature>
<accession>R1CML0</accession>
<organism evidence="7 8">
    <name type="scientific">Caldisalinibacter kiritimatiensis</name>
    <dbReference type="NCBI Taxonomy" id="1304284"/>
    <lineage>
        <taxon>Bacteria</taxon>
        <taxon>Bacillati</taxon>
        <taxon>Bacillota</taxon>
        <taxon>Tissierellia</taxon>
        <taxon>Tissierellales</taxon>
        <taxon>Thermohalobacteraceae</taxon>
        <taxon>Caldisalinibacter</taxon>
    </lineage>
</organism>
<reference evidence="7 8" key="1">
    <citation type="journal article" date="2015" name="Geomicrobiol. J.">
        <title>Caldisalinibacter kiritimatiensis gen. nov., sp. nov., a moderately thermohalophilic thiosulfate-reducing bacterium from a hypersaline microbial mat.</title>
        <authorList>
            <person name="Ben Hania W."/>
            <person name="Joseph M."/>
            <person name="Fiebig A."/>
            <person name="Bunk B."/>
            <person name="Klenk H.-P."/>
            <person name="Fardeau M.-L."/>
            <person name="Spring S."/>
        </authorList>
    </citation>
    <scope>NUCLEOTIDE SEQUENCE [LARGE SCALE GENOMIC DNA]</scope>
    <source>
        <strain evidence="7 8">L21-TH-D2</strain>
    </source>
</reference>
<evidence type="ECO:0000256" key="2">
    <source>
        <dbReference type="ARBA" id="ARBA00022692"/>
    </source>
</evidence>
<keyword evidence="8" id="KW-1185">Reference proteome</keyword>
<feature type="transmembrane region" description="Helical" evidence="5">
    <location>
        <begin position="217"/>
        <end position="238"/>
    </location>
</feature>
<dbReference type="RefSeq" id="WP_006315382.1">
    <property type="nucleotide sequence ID" value="NZ_ARZA01000225.1"/>
</dbReference>
<dbReference type="EMBL" id="ARZA01000225">
    <property type="protein sequence ID" value="EOC99935.1"/>
    <property type="molecule type" value="Genomic_DNA"/>
</dbReference>
<keyword evidence="2 5" id="KW-0812">Transmembrane</keyword>
<sequence>MTDNIRENHEENRPFTWWEKLKYIFTNPSKAFENISQHPNYLFPVLTIIIGMAILSYLRIDLYKEFYIEQMQRQFASQGVNFQGDIQSMAKMQGYISVFGVIIMLPITWLIKSGLVHGISKAAGGEGTFKQGFAAIVYAYFPMLLGSIIITIISLMVGKYDISATFAVILPETMKGNFLYNLLSQFDIFVIWYQILAVIGISYAYDISKKKASIGVLGTWIISILLATGIATVSYSLMGNM</sequence>
<evidence type="ECO:0000313" key="8">
    <source>
        <dbReference type="Proteomes" id="UP000013378"/>
    </source>
</evidence>
<evidence type="ECO:0000256" key="5">
    <source>
        <dbReference type="SAM" id="Phobius"/>
    </source>
</evidence>
<dbReference type="Proteomes" id="UP000013378">
    <property type="component" value="Unassembled WGS sequence"/>
</dbReference>